<evidence type="ECO:0000313" key="10">
    <source>
        <dbReference type="Proteomes" id="UP000235392"/>
    </source>
</evidence>
<dbReference type="FunFam" id="2.60.40.150:FF:000004">
    <property type="entry name" value="RNA helicase, activating signal cointegrator 1"/>
    <property type="match status" value="1"/>
</dbReference>
<dbReference type="GO" id="GO:0005783">
    <property type="term" value="C:endoplasmic reticulum"/>
    <property type="evidence" value="ECO:0007669"/>
    <property type="project" value="UniProtKB-SubCell"/>
</dbReference>
<dbReference type="InterPro" id="IPR004179">
    <property type="entry name" value="Sec63-dom"/>
</dbReference>
<keyword evidence="4" id="KW-0256">Endoplasmic reticulum</keyword>
<dbReference type="SUPFAM" id="SSF158702">
    <property type="entry name" value="Sec63 N-terminal domain-like"/>
    <property type="match status" value="1"/>
</dbReference>
<name>A0A2N5UDD8_9BASI</name>
<evidence type="ECO:0000256" key="5">
    <source>
        <dbReference type="ARBA" id="ARBA00022989"/>
    </source>
</evidence>
<gene>
    <name evidence="9" type="ORF">PCASD_20638</name>
</gene>
<dbReference type="GO" id="GO:0003723">
    <property type="term" value="F:RNA binding"/>
    <property type="evidence" value="ECO:0007669"/>
    <property type="project" value="TreeGrafter"/>
</dbReference>
<evidence type="ECO:0000256" key="7">
    <source>
        <dbReference type="ARBA" id="ARBA00023186"/>
    </source>
</evidence>
<evidence type="ECO:0000259" key="8">
    <source>
        <dbReference type="SMART" id="SM00973"/>
    </source>
</evidence>
<keyword evidence="7" id="KW-0143">Chaperone</keyword>
<dbReference type="FunFam" id="1.10.150.20:FF:000004">
    <property type="entry name" value="U5 small nuclear ribonucleoprotein helicase"/>
    <property type="match status" value="1"/>
</dbReference>
<dbReference type="EMBL" id="PGCI01000172">
    <property type="protein sequence ID" value="PLW35755.1"/>
    <property type="molecule type" value="Genomic_DNA"/>
</dbReference>
<dbReference type="Gene3D" id="1.10.3380.10">
    <property type="entry name" value="Sec63 N-terminal domain-like domain"/>
    <property type="match status" value="1"/>
</dbReference>
<dbReference type="GO" id="GO:0003724">
    <property type="term" value="F:RNA helicase activity"/>
    <property type="evidence" value="ECO:0007669"/>
    <property type="project" value="TreeGrafter"/>
</dbReference>
<evidence type="ECO:0000256" key="1">
    <source>
        <dbReference type="ARBA" id="ARBA00004141"/>
    </source>
</evidence>
<dbReference type="InterPro" id="IPR035892">
    <property type="entry name" value="C2_domain_sf"/>
</dbReference>
<keyword evidence="5" id="KW-1133">Transmembrane helix</keyword>
<sequence length="295" mass="34472">MLTYNQHLRPTMTLIKLFRVFAESDEFKYVPTRHEEKQELAKLFEKVPIPVKESVGDPSAKINVLLQAYISRLPLEGFTLMADMVYVTQSAGRILRALFEISLKRGWARLTHQALDLCKMVEKKMWVSMTPLWQFPSCSVDIICRAKRKDFPWYRFFDLEPPELGELMGNPKLGKTIHRFVHQFPKLELQALVHPITQTMLRVDLTITPDFMLDESVHGTAQIFWIMVEDVDGELILFSDQFLQRYANYFVTFYVPMIDPLPLNYFISVVADRWLHAGTCLPLLFKHLILPEKFS</sequence>
<dbReference type="SUPFAM" id="SSF81296">
    <property type="entry name" value="E set domains"/>
    <property type="match status" value="1"/>
</dbReference>
<evidence type="ECO:0000313" key="9">
    <source>
        <dbReference type="EMBL" id="PLW35755.1"/>
    </source>
</evidence>
<keyword evidence="3" id="KW-0812">Transmembrane</keyword>
<organism evidence="9 10">
    <name type="scientific">Puccinia coronata f. sp. avenae</name>
    <dbReference type="NCBI Taxonomy" id="200324"/>
    <lineage>
        <taxon>Eukaryota</taxon>
        <taxon>Fungi</taxon>
        <taxon>Dikarya</taxon>
        <taxon>Basidiomycota</taxon>
        <taxon>Pucciniomycotina</taxon>
        <taxon>Pucciniomycetes</taxon>
        <taxon>Pucciniales</taxon>
        <taxon>Pucciniaceae</taxon>
        <taxon>Puccinia</taxon>
    </lineage>
</organism>
<comment type="subcellular location">
    <subcellularLocation>
        <location evidence="2">Endoplasmic reticulum</location>
    </subcellularLocation>
    <subcellularLocation>
        <location evidence="1">Membrane</location>
        <topology evidence="1">Multi-pass membrane protein</topology>
    </subcellularLocation>
</comment>
<reference evidence="9 10" key="1">
    <citation type="submission" date="2017-11" db="EMBL/GenBank/DDBJ databases">
        <title>De novo assembly and phasing of dikaryotic genomes from two isolates of Puccinia coronata f. sp. avenae, the causal agent of oat crown rust.</title>
        <authorList>
            <person name="Miller M.E."/>
            <person name="Zhang Y."/>
            <person name="Omidvar V."/>
            <person name="Sperschneider J."/>
            <person name="Schwessinger B."/>
            <person name="Raley C."/>
            <person name="Palmer J.M."/>
            <person name="Garnica D."/>
            <person name="Upadhyaya N."/>
            <person name="Rathjen J."/>
            <person name="Taylor J.M."/>
            <person name="Park R.F."/>
            <person name="Dodds P.N."/>
            <person name="Hirsch C.D."/>
            <person name="Kianian S.F."/>
            <person name="Figueroa M."/>
        </authorList>
    </citation>
    <scope>NUCLEOTIDE SEQUENCE [LARGE SCALE GENOMIC DNA]</scope>
    <source>
        <strain evidence="9">12SD80</strain>
    </source>
</reference>
<dbReference type="Gene3D" id="1.10.150.20">
    <property type="entry name" value="5' to 3' exonuclease, C-terminal subdomain"/>
    <property type="match status" value="1"/>
</dbReference>
<dbReference type="SMART" id="SM00973">
    <property type="entry name" value="Sec63"/>
    <property type="match status" value="1"/>
</dbReference>
<evidence type="ECO:0000256" key="3">
    <source>
        <dbReference type="ARBA" id="ARBA00022692"/>
    </source>
</evidence>
<evidence type="ECO:0000256" key="6">
    <source>
        <dbReference type="ARBA" id="ARBA00023136"/>
    </source>
</evidence>
<evidence type="ECO:0000256" key="4">
    <source>
        <dbReference type="ARBA" id="ARBA00022824"/>
    </source>
</evidence>
<feature type="domain" description="SEC63" evidence="8">
    <location>
        <begin position="1"/>
        <end position="285"/>
    </location>
</feature>
<dbReference type="Proteomes" id="UP000235392">
    <property type="component" value="Unassembled WGS sequence"/>
</dbReference>
<dbReference type="GO" id="GO:0016020">
    <property type="term" value="C:membrane"/>
    <property type="evidence" value="ECO:0007669"/>
    <property type="project" value="UniProtKB-SubCell"/>
</dbReference>
<protein>
    <recommendedName>
        <fullName evidence="8">SEC63 domain-containing protein</fullName>
    </recommendedName>
</protein>
<dbReference type="InterPro" id="IPR014756">
    <property type="entry name" value="Ig_E-set"/>
</dbReference>
<dbReference type="AlphaFoldDB" id="A0A2N5UDD8"/>
<dbReference type="FunFam" id="1.10.3380.10:FF:000001">
    <property type="entry name" value="U5 small nuclear ribonucleoprotein helicase"/>
    <property type="match status" value="1"/>
</dbReference>
<accession>A0A2N5UDD8</accession>
<dbReference type="GO" id="GO:0000388">
    <property type="term" value="P:spliceosome conformational change to release U4 (or U4atac) and U1 (or U11)"/>
    <property type="evidence" value="ECO:0007669"/>
    <property type="project" value="TreeGrafter"/>
</dbReference>
<dbReference type="GO" id="GO:0005681">
    <property type="term" value="C:spliceosomal complex"/>
    <property type="evidence" value="ECO:0007669"/>
    <property type="project" value="TreeGrafter"/>
</dbReference>
<dbReference type="PANTHER" id="PTHR24075">
    <property type="entry name" value="SEC63 DOMAIN-CONTAINING"/>
    <property type="match status" value="1"/>
</dbReference>
<evidence type="ECO:0000256" key="2">
    <source>
        <dbReference type="ARBA" id="ARBA00004240"/>
    </source>
</evidence>
<proteinExistence type="predicted"/>
<dbReference type="Gene3D" id="2.60.40.150">
    <property type="entry name" value="C2 domain"/>
    <property type="match status" value="1"/>
</dbReference>
<dbReference type="Pfam" id="PF02889">
    <property type="entry name" value="Sec63"/>
    <property type="match status" value="1"/>
</dbReference>
<keyword evidence="6" id="KW-0472">Membrane</keyword>
<dbReference type="PANTHER" id="PTHR24075:SF5">
    <property type="entry name" value="U5 SMALL NUCLEAR RIBONUCLEOPROTEIN 200 KDA HELICASE"/>
    <property type="match status" value="1"/>
</dbReference>
<comment type="caution">
    <text evidence="9">The sequence shown here is derived from an EMBL/GenBank/DDBJ whole genome shotgun (WGS) entry which is preliminary data.</text>
</comment>